<keyword evidence="1" id="KW-0808">Transferase</keyword>
<evidence type="ECO:0000313" key="1">
    <source>
        <dbReference type="EMBL" id="KAF5536441.1"/>
    </source>
</evidence>
<name>A0A8H5IGQ2_9HYPO</name>
<dbReference type="GO" id="GO:0016740">
    <property type="term" value="F:transferase activity"/>
    <property type="evidence" value="ECO:0007669"/>
    <property type="project" value="UniProtKB-KW"/>
</dbReference>
<organism evidence="1 2">
    <name type="scientific">Fusarium phyllophilum</name>
    <dbReference type="NCBI Taxonomy" id="47803"/>
    <lineage>
        <taxon>Eukaryota</taxon>
        <taxon>Fungi</taxon>
        <taxon>Dikarya</taxon>
        <taxon>Ascomycota</taxon>
        <taxon>Pezizomycotina</taxon>
        <taxon>Sordariomycetes</taxon>
        <taxon>Hypocreomycetidae</taxon>
        <taxon>Hypocreales</taxon>
        <taxon>Nectriaceae</taxon>
        <taxon>Fusarium</taxon>
        <taxon>Fusarium fujikuroi species complex</taxon>
    </lineage>
</organism>
<dbReference type="OrthoDB" id="10260017at2759"/>
<gene>
    <name evidence="1" type="ORF">FPHYL_12973</name>
</gene>
<reference evidence="1 2" key="1">
    <citation type="submission" date="2020-05" db="EMBL/GenBank/DDBJ databases">
        <title>Identification and distribution of gene clusters putatively required for synthesis of sphingolipid metabolism inhibitors in phylogenetically diverse species of the filamentous fungus Fusarium.</title>
        <authorList>
            <person name="Kim H.-S."/>
            <person name="Busman M."/>
            <person name="Brown D.W."/>
            <person name="Divon H."/>
            <person name="Uhlig S."/>
            <person name="Proctor R.H."/>
        </authorList>
    </citation>
    <scope>NUCLEOTIDE SEQUENCE [LARGE SCALE GENOMIC DNA]</scope>
    <source>
        <strain evidence="1 2">NRRL 13617</strain>
    </source>
</reference>
<dbReference type="Gene3D" id="3.30.2140.20">
    <property type="match status" value="1"/>
</dbReference>
<dbReference type="EMBL" id="JAAOAQ010000709">
    <property type="protein sequence ID" value="KAF5536441.1"/>
    <property type="molecule type" value="Genomic_DNA"/>
</dbReference>
<dbReference type="AlphaFoldDB" id="A0A8H5IGQ2"/>
<evidence type="ECO:0000313" key="2">
    <source>
        <dbReference type="Proteomes" id="UP000582016"/>
    </source>
</evidence>
<sequence length="159" mass="18264">MGIQNARFIHDFTPGQVSQAPEHKMWQYQCRNSSSQPWETFYSFSDMVEWLPPDFAVVNYFTAMSSKSAAVTSICVVKFMRRPTANSTNDHGNDSQDQEVYGKRILLNESIKENLGGKTKVIHKCRDEEERVEALETWFGIRLTEEEALSIKGYATELK</sequence>
<dbReference type="Proteomes" id="UP000582016">
    <property type="component" value="Unassembled WGS sequence"/>
</dbReference>
<dbReference type="InterPro" id="IPR038765">
    <property type="entry name" value="Papain-like_cys_pep_sf"/>
</dbReference>
<dbReference type="InterPro" id="IPR053710">
    <property type="entry name" value="Arylamine_NAT_domain_sf"/>
</dbReference>
<comment type="caution">
    <text evidence="1">The sequence shown here is derived from an EMBL/GenBank/DDBJ whole genome shotgun (WGS) entry which is preliminary data.</text>
</comment>
<keyword evidence="2" id="KW-1185">Reference proteome</keyword>
<proteinExistence type="predicted"/>
<protein>
    <submittedName>
        <fullName evidence="1">Arylamine n-acetyltransferase</fullName>
    </submittedName>
</protein>
<accession>A0A8H5IGQ2</accession>
<dbReference type="SUPFAM" id="SSF54001">
    <property type="entry name" value="Cysteine proteinases"/>
    <property type="match status" value="1"/>
</dbReference>